<proteinExistence type="predicted"/>
<dbReference type="SUPFAM" id="SSF52540">
    <property type="entry name" value="P-loop containing nucleoside triphosphate hydrolases"/>
    <property type="match status" value="1"/>
</dbReference>
<accession>A0ABY6DPK0</accession>
<reference evidence="1" key="1">
    <citation type="submission" date="2022-10" db="EMBL/GenBank/DDBJ databases">
        <title>Chitiniphilus purpureus sp. nov., a novel chitin-degrading bacterium isolated from crawfish pond sediment.</title>
        <authorList>
            <person name="Li K."/>
        </authorList>
    </citation>
    <scope>NUCLEOTIDE SEQUENCE</scope>
    <source>
        <strain evidence="1">CD1</strain>
    </source>
</reference>
<keyword evidence="2" id="KW-1185">Reference proteome</keyword>
<dbReference type="EMBL" id="CP106753">
    <property type="protein sequence ID" value="UXY15021.1"/>
    <property type="molecule type" value="Genomic_DNA"/>
</dbReference>
<sequence>MMDLGEWLPIRIWPEQGQWWVDWAWFGNTRLTEPFFHDSVEAALRLPLNQALRRTTPIDSLAQWQSHRPGQPPRAFIFHASRCGSTLITQLLTGLARDAVYAEPAALDALLRAHYRDPQAATSQVAWLQGLLSAFGQRRCGGEQGVVVKLDAWNIFEADLVRAACPDVPGIYLYRDPLEIAVSHLRQSGRHMVPGLIGPSPLTRGVPPDCPRVEFIARTVGLLLQAGLERCRAGALLPVNYSELPHAVWGRLAPLLGVPPDAHAMLQQVAMRHAKTPHLPFAADAADKRAAAPAELVTQIETWARPAYCALEQLRLA</sequence>
<name>A0ABY6DPK0_9NEIS</name>
<dbReference type="Gene3D" id="3.40.50.300">
    <property type="entry name" value="P-loop containing nucleotide triphosphate hydrolases"/>
    <property type="match status" value="1"/>
</dbReference>
<dbReference type="RefSeq" id="WP_263124384.1">
    <property type="nucleotide sequence ID" value="NZ_CP106753.1"/>
</dbReference>
<evidence type="ECO:0000313" key="1">
    <source>
        <dbReference type="EMBL" id="UXY15021.1"/>
    </source>
</evidence>
<gene>
    <name evidence="1" type="ORF">N8I74_17160</name>
</gene>
<organism evidence="1 2">
    <name type="scientific">Chitiniphilus purpureus</name>
    <dbReference type="NCBI Taxonomy" id="2981137"/>
    <lineage>
        <taxon>Bacteria</taxon>
        <taxon>Pseudomonadati</taxon>
        <taxon>Pseudomonadota</taxon>
        <taxon>Betaproteobacteria</taxon>
        <taxon>Neisseriales</taxon>
        <taxon>Chitinibacteraceae</taxon>
        <taxon>Chitiniphilus</taxon>
    </lineage>
</organism>
<evidence type="ECO:0000313" key="2">
    <source>
        <dbReference type="Proteomes" id="UP001061302"/>
    </source>
</evidence>
<protein>
    <submittedName>
        <fullName evidence="1">Sulfotransferase family protein</fullName>
    </submittedName>
</protein>
<dbReference type="Proteomes" id="UP001061302">
    <property type="component" value="Chromosome"/>
</dbReference>
<dbReference type="InterPro" id="IPR027417">
    <property type="entry name" value="P-loop_NTPase"/>
</dbReference>